<dbReference type="Pfam" id="PF05045">
    <property type="entry name" value="RgpF"/>
    <property type="match status" value="1"/>
</dbReference>
<dbReference type="EMBL" id="LK995501">
    <property type="protein sequence ID" value="CED91365.1"/>
    <property type="molecule type" value="Genomic_DNA"/>
</dbReference>
<accession>A0A1L7RBT9</accession>
<evidence type="ECO:0000313" key="1">
    <source>
        <dbReference type="EMBL" id="CED91365.1"/>
    </source>
</evidence>
<gene>
    <name evidence="1" type="ORF">AAM4_1533</name>
</gene>
<dbReference type="GO" id="GO:0016740">
    <property type="term" value="F:transferase activity"/>
    <property type="evidence" value="ECO:0007669"/>
    <property type="project" value="UniProtKB-KW"/>
</dbReference>
<name>A0A1L7RBT9_9ACTO</name>
<sequence>MRRPRLKGRGPLVSEVSRGRVHIERGRPATVVGPDRVALVAQFSVGPLQPKSLSEYLMRLDAAGYATVVISTCESAEPLEFPAGIPNDTMIIRRPNLGYDFGSWATALGCFPELRNAGTVLLTNDSLLGPFAPIDELLEWAAAPGPDIRGLTASFQFAHHIQSFFLSFRGGILADHPWRDFFNAVRVEPGKDDVVMSYEIGVSRLAFAECYSSEVWVTGPELGVPYGNPTVDGWKNLIESGVPFLKRTIMTHPSTEAEAAEAAQYIRRRFGTDVNEW</sequence>
<protein>
    <submittedName>
        <fullName evidence="1">Possible glycosyl transferase</fullName>
    </submittedName>
</protein>
<keyword evidence="1" id="KW-0808">Transferase</keyword>
<dbReference type="AlphaFoldDB" id="A0A1L7RBT9"/>
<organism evidence="1">
    <name type="scientific">Actinomyces succiniciruminis</name>
    <dbReference type="NCBI Taxonomy" id="1522002"/>
    <lineage>
        <taxon>Bacteria</taxon>
        <taxon>Bacillati</taxon>
        <taxon>Actinomycetota</taxon>
        <taxon>Actinomycetes</taxon>
        <taxon>Actinomycetales</taxon>
        <taxon>Actinomycetaceae</taxon>
        <taxon>Actinomyces</taxon>
    </lineage>
</organism>
<proteinExistence type="predicted"/>
<reference evidence="1" key="1">
    <citation type="submission" date="2014-07" db="EMBL/GenBank/DDBJ databases">
        <authorList>
            <person name="Zhang J.E."/>
            <person name="Yang H."/>
            <person name="Guo J."/>
            <person name="Deng Z."/>
            <person name="Luo H."/>
            <person name="Luo M."/>
            <person name="Zhao B."/>
        </authorList>
    </citation>
    <scope>NUCLEOTIDE SEQUENCE</scope>
    <source>
        <strain evidence="1">AM4</strain>
    </source>
</reference>
<dbReference type="InterPro" id="IPR007739">
    <property type="entry name" value="RgpF"/>
</dbReference>